<dbReference type="InterPro" id="IPR008538">
    <property type="entry name" value="Uma2"/>
</dbReference>
<keyword evidence="3" id="KW-1185">Reference proteome</keyword>
<dbReference type="RefSeq" id="WP_091544936.1">
    <property type="nucleotide sequence ID" value="NZ_FONY01000017.1"/>
</dbReference>
<dbReference type="InterPro" id="IPR012296">
    <property type="entry name" value="Nuclease_put_TT1808"/>
</dbReference>
<organism evidence="2 3">
    <name type="scientific">Thermoflexibacter ruber</name>
    <dbReference type="NCBI Taxonomy" id="1003"/>
    <lineage>
        <taxon>Bacteria</taxon>
        <taxon>Pseudomonadati</taxon>
        <taxon>Bacteroidota</taxon>
        <taxon>Cytophagia</taxon>
        <taxon>Cytophagales</taxon>
        <taxon>Thermoflexibacteraceae</taxon>
        <taxon>Thermoflexibacter</taxon>
    </lineage>
</organism>
<dbReference type="PANTHER" id="PTHR34107">
    <property type="entry name" value="SLL0198 PROTEIN-RELATED"/>
    <property type="match status" value="1"/>
</dbReference>
<proteinExistence type="predicted"/>
<gene>
    <name evidence="2" type="ORF">SAMN04488541_10174</name>
</gene>
<dbReference type="AlphaFoldDB" id="A0A1I2G8Z6"/>
<protein>
    <submittedName>
        <fullName evidence="2">Endonuclease, Uma2 family (Restriction endonuclease fold)</fullName>
    </submittedName>
</protein>
<reference evidence="2 3" key="1">
    <citation type="submission" date="2016-10" db="EMBL/GenBank/DDBJ databases">
        <authorList>
            <person name="de Groot N.N."/>
        </authorList>
    </citation>
    <scope>NUCLEOTIDE SEQUENCE [LARGE SCALE GENOMIC DNA]</scope>
    <source>
        <strain>GEY</strain>
        <strain evidence="3">DSM 9560</strain>
    </source>
</reference>
<sequence>MEIFTDEEVDWAVEQAETEALIRHIADSLSFHGARLKRRSIRLALKDLGDVSDDFLVKLSSENPLLKIETENHTSLILKYMPNYEENQRGLSNLLDELFYWNRIKNNKQGQFYDSNSTVRFADGSKKEPDITYILKSELKLIPQKSFITVTPTFLVEWFSTYDDWEEAQAKMDFYMKQGVKLAWLVVPQHKQTYIYRPDRELKTIPFSELITGEDVLVGFEVVIDALLSEE</sequence>
<dbReference type="PANTHER" id="PTHR34107:SF1">
    <property type="entry name" value="SLL0198 PROTEIN"/>
    <property type="match status" value="1"/>
</dbReference>
<evidence type="ECO:0000259" key="1">
    <source>
        <dbReference type="Pfam" id="PF05685"/>
    </source>
</evidence>
<keyword evidence="2" id="KW-0255">Endonuclease</keyword>
<name>A0A1I2G8Z6_9BACT</name>
<dbReference type="Gene3D" id="3.90.1570.10">
    <property type="entry name" value="tt1808, chain A"/>
    <property type="match status" value="1"/>
</dbReference>
<keyword evidence="2" id="KW-0540">Nuclease</keyword>
<feature type="domain" description="Putative restriction endonuclease" evidence="1">
    <location>
        <begin position="80"/>
        <end position="221"/>
    </location>
</feature>
<dbReference type="OrthoDB" id="9799703at2"/>
<dbReference type="Pfam" id="PF05685">
    <property type="entry name" value="Uma2"/>
    <property type="match status" value="1"/>
</dbReference>
<dbReference type="InterPro" id="IPR011335">
    <property type="entry name" value="Restrct_endonuc-II-like"/>
</dbReference>
<evidence type="ECO:0000313" key="2">
    <source>
        <dbReference type="EMBL" id="SFF13226.1"/>
    </source>
</evidence>
<accession>A0A1I2G8Z6</accession>
<keyword evidence="2" id="KW-0378">Hydrolase</keyword>
<dbReference type="Proteomes" id="UP000199513">
    <property type="component" value="Unassembled WGS sequence"/>
</dbReference>
<dbReference type="EMBL" id="FONY01000017">
    <property type="protein sequence ID" value="SFF13226.1"/>
    <property type="molecule type" value="Genomic_DNA"/>
</dbReference>
<dbReference type="GO" id="GO:0004519">
    <property type="term" value="F:endonuclease activity"/>
    <property type="evidence" value="ECO:0007669"/>
    <property type="project" value="UniProtKB-KW"/>
</dbReference>
<dbReference type="SUPFAM" id="SSF52980">
    <property type="entry name" value="Restriction endonuclease-like"/>
    <property type="match status" value="1"/>
</dbReference>
<evidence type="ECO:0000313" key="3">
    <source>
        <dbReference type="Proteomes" id="UP000199513"/>
    </source>
</evidence>
<dbReference type="STRING" id="1003.SAMN04488541_10174"/>
<dbReference type="CDD" id="cd06260">
    <property type="entry name" value="DUF820-like"/>
    <property type="match status" value="1"/>
</dbReference>